<dbReference type="Proteomes" id="UP001259420">
    <property type="component" value="Unassembled WGS sequence"/>
</dbReference>
<evidence type="ECO:0000313" key="1">
    <source>
        <dbReference type="EMBL" id="MDR6608920.1"/>
    </source>
</evidence>
<proteinExistence type="predicted"/>
<dbReference type="EMBL" id="JAVDSD010000009">
    <property type="protein sequence ID" value="MDR6608920.1"/>
    <property type="molecule type" value="Genomic_DNA"/>
</dbReference>
<reference evidence="1" key="1">
    <citation type="submission" date="2023-07" db="EMBL/GenBank/DDBJ databases">
        <title>Sorghum-associated microbial communities from plants grown in Nebraska, USA.</title>
        <authorList>
            <person name="Schachtman D."/>
        </authorList>
    </citation>
    <scope>NUCLEOTIDE SEQUENCE</scope>
    <source>
        <strain evidence="1">BE46</strain>
    </source>
</reference>
<comment type="caution">
    <text evidence="1">The sequence shown here is derived from an EMBL/GenBank/DDBJ whole genome shotgun (WGS) entry which is preliminary data.</text>
</comment>
<sequence>MDQTPIRKSLVALEVQEVAGAAVDVVGVADAAVVVVEEMVAVAEQEALAVVAPVAVEVCS</sequence>
<name>A0ACC6JRS6_9PSED</name>
<keyword evidence="2" id="KW-1185">Reference proteome</keyword>
<gene>
    <name evidence="1" type="ORF">J2X87_004017</name>
</gene>
<accession>A0ACC6JRS6</accession>
<organism evidence="1 2">
    <name type="scientific">Pseudomonas synxantha</name>
    <dbReference type="NCBI Taxonomy" id="47883"/>
    <lineage>
        <taxon>Bacteria</taxon>
        <taxon>Pseudomonadati</taxon>
        <taxon>Pseudomonadota</taxon>
        <taxon>Gammaproteobacteria</taxon>
        <taxon>Pseudomonadales</taxon>
        <taxon>Pseudomonadaceae</taxon>
        <taxon>Pseudomonas</taxon>
    </lineage>
</organism>
<protein>
    <submittedName>
        <fullName evidence="1">Uncharacterized protein</fullName>
    </submittedName>
</protein>
<evidence type="ECO:0000313" key="2">
    <source>
        <dbReference type="Proteomes" id="UP001259420"/>
    </source>
</evidence>